<gene>
    <name evidence="7" type="primary">PGP3_2</name>
    <name evidence="7" type="ORF">KIN20_001012</name>
</gene>
<protein>
    <submittedName>
        <fullName evidence="7">Multidrug resistance protein pgp-3</fullName>
    </submittedName>
</protein>
<evidence type="ECO:0000313" key="8">
    <source>
        <dbReference type="Proteomes" id="UP001196413"/>
    </source>
</evidence>
<dbReference type="PANTHER" id="PTHR24221">
    <property type="entry name" value="ATP-BINDING CASSETTE SUB-FAMILY B"/>
    <property type="match status" value="1"/>
</dbReference>
<keyword evidence="2 5" id="KW-0812">Transmembrane</keyword>
<comment type="caution">
    <text evidence="7">The sequence shown here is derived from an EMBL/GenBank/DDBJ whole genome shotgun (WGS) entry which is preliminary data.</text>
</comment>
<keyword evidence="4 5" id="KW-0472">Membrane</keyword>
<evidence type="ECO:0000259" key="6">
    <source>
        <dbReference type="PROSITE" id="PS50929"/>
    </source>
</evidence>
<dbReference type="InterPro" id="IPR011527">
    <property type="entry name" value="ABC1_TM_dom"/>
</dbReference>
<keyword evidence="3 5" id="KW-1133">Transmembrane helix</keyword>
<evidence type="ECO:0000256" key="4">
    <source>
        <dbReference type="ARBA" id="ARBA00023136"/>
    </source>
</evidence>
<sequence length="160" mass="17770">MRQDVSYFDDPKHNTGNLTTRLASDAPNVQAAIDQRLAEVMQGICALITGIIVAFCFGWNMALCGLATAVILVIAQSSVAQYLKFRGQKDTDSAIEASRSWNAEMARQSGASIAKLYSHIWQCVVARCRRFITHPGLLQLTKKSFRKTNYTGINRIQTIE</sequence>
<dbReference type="Gene3D" id="1.20.1560.10">
    <property type="entry name" value="ABC transporter type 1, transmembrane domain"/>
    <property type="match status" value="1"/>
</dbReference>
<dbReference type="AlphaFoldDB" id="A0AAD5MLJ6"/>
<organism evidence="7 8">
    <name type="scientific">Parelaphostrongylus tenuis</name>
    <name type="common">Meningeal worm</name>
    <dbReference type="NCBI Taxonomy" id="148309"/>
    <lineage>
        <taxon>Eukaryota</taxon>
        <taxon>Metazoa</taxon>
        <taxon>Ecdysozoa</taxon>
        <taxon>Nematoda</taxon>
        <taxon>Chromadorea</taxon>
        <taxon>Rhabditida</taxon>
        <taxon>Rhabditina</taxon>
        <taxon>Rhabditomorpha</taxon>
        <taxon>Strongyloidea</taxon>
        <taxon>Metastrongylidae</taxon>
        <taxon>Parelaphostrongylus</taxon>
    </lineage>
</organism>
<dbReference type="InterPro" id="IPR039421">
    <property type="entry name" value="Type_1_exporter"/>
</dbReference>
<dbReference type="PROSITE" id="PS50929">
    <property type="entry name" value="ABC_TM1F"/>
    <property type="match status" value="1"/>
</dbReference>
<dbReference type="PANTHER" id="PTHR24221:SF455">
    <property type="entry name" value="MULTIDRUG RESISTANCE PROTEIN PGP-3"/>
    <property type="match status" value="1"/>
</dbReference>
<proteinExistence type="predicted"/>
<dbReference type="Pfam" id="PF00664">
    <property type="entry name" value="ABC_membrane"/>
    <property type="match status" value="1"/>
</dbReference>
<evidence type="ECO:0000256" key="3">
    <source>
        <dbReference type="ARBA" id="ARBA00022989"/>
    </source>
</evidence>
<keyword evidence="8" id="KW-1185">Reference proteome</keyword>
<dbReference type="InterPro" id="IPR036640">
    <property type="entry name" value="ABC1_TM_sf"/>
</dbReference>
<reference evidence="7" key="1">
    <citation type="submission" date="2021-06" db="EMBL/GenBank/DDBJ databases">
        <title>Parelaphostrongylus tenuis whole genome reference sequence.</title>
        <authorList>
            <person name="Garwood T.J."/>
            <person name="Larsen P.A."/>
            <person name="Fountain-Jones N.M."/>
            <person name="Garbe J.R."/>
            <person name="Macchietto M.G."/>
            <person name="Kania S.A."/>
            <person name="Gerhold R.W."/>
            <person name="Richards J.E."/>
            <person name="Wolf T.M."/>
        </authorList>
    </citation>
    <scope>NUCLEOTIDE SEQUENCE</scope>
    <source>
        <strain evidence="7">MNPRO001-30</strain>
        <tissue evidence="7">Meninges</tissue>
    </source>
</reference>
<evidence type="ECO:0000256" key="1">
    <source>
        <dbReference type="ARBA" id="ARBA00004141"/>
    </source>
</evidence>
<evidence type="ECO:0000313" key="7">
    <source>
        <dbReference type="EMBL" id="KAJ1346259.1"/>
    </source>
</evidence>
<dbReference type="SUPFAM" id="SSF90123">
    <property type="entry name" value="ABC transporter transmembrane region"/>
    <property type="match status" value="1"/>
</dbReference>
<dbReference type="GO" id="GO:0016020">
    <property type="term" value="C:membrane"/>
    <property type="evidence" value="ECO:0007669"/>
    <property type="project" value="UniProtKB-SubCell"/>
</dbReference>
<feature type="transmembrane region" description="Helical" evidence="5">
    <location>
        <begin position="46"/>
        <end position="75"/>
    </location>
</feature>
<dbReference type="EMBL" id="JAHQIW010000153">
    <property type="protein sequence ID" value="KAJ1346259.1"/>
    <property type="molecule type" value="Genomic_DNA"/>
</dbReference>
<comment type="subcellular location">
    <subcellularLocation>
        <location evidence="1">Membrane</location>
        <topology evidence="1">Multi-pass membrane protein</topology>
    </subcellularLocation>
</comment>
<dbReference type="Proteomes" id="UP001196413">
    <property type="component" value="Unassembled WGS sequence"/>
</dbReference>
<evidence type="ECO:0000256" key="5">
    <source>
        <dbReference type="SAM" id="Phobius"/>
    </source>
</evidence>
<evidence type="ECO:0000256" key="2">
    <source>
        <dbReference type="ARBA" id="ARBA00022692"/>
    </source>
</evidence>
<feature type="domain" description="ABC transmembrane type-1" evidence="6">
    <location>
        <begin position="1"/>
        <end position="99"/>
    </location>
</feature>
<accession>A0AAD5MLJ6</accession>
<dbReference type="GO" id="GO:0005524">
    <property type="term" value="F:ATP binding"/>
    <property type="evidence" value="ECO:0007669"/>
    <property type="project" value="InterPro"/>
</dbReference>
<dbReference type="GO" id="GO:0140359">
    <property type="term" value="F:ABC-type transporter activity"/>
    <property type="evidence" value="ECO:0007669"/>
    <property type="project" value="InterPro"/>
</dbReference>
<name>A0AAD5MLJ6_PARTN</name>